<evidence type="ECO:0000313" key="1">
    <source>
        <dbReference type="EMBL" id="EYC40513.1"/>
    </source>
</evidence>
<protein>
    <submittedName>
        <fullName evidence="1">Uncharacterized protein</fullName>
    </submittedName>
</protein>
<name>A0A016WNC3_9BILA</name>
<comment type="caution">
    <text evidence="1">The sequence shown here is derived from an EMBL/GenBank/DDBJ whole genome shotgun (WGS) entry which is preliminary data.</text>
</comment>
<keyword evidence="2" id="KW-1185">Reference proteome</keyword>
<dbReference type="OrthoDB" id="5836917at2759"/>
<gene>
    <name evidence="1" type="primary">Acey_s0609.g618</name>
    <name evidence="1" type="ORF">Y032_0609g618</name>
</gene>
<organism evidence="1 2">
    <name type="scientific">Ancylostoma ceylanicum</name>
    <dbReference type="NCBI Taxonomy" id="53326"/>
    <lineage>
        <taxon>Eukaryota</taxon>
        <taxon>Metazoa</taxon>
        <taxon>Ecdysozoa</taxon>
        <taxon>Nematoda</taxon>
        <taxon>Chromadorea</taxon>
        <taxon>Rhabditida</taxon>
        <taxon>Rhabditina</taxon>
        <taxon>Rhabditomorpha</taxon>
        <taxon>Strongyloidea</taxon>
        <taxon>Ancylostomatidae</taxon>
        <taxon>Ancylostomatinae</taxon>
        <taxon>Ancylostoma</taxon>
    </lineage>
</organism>
<proteinExistence type="predicted"/>
<sequence>MLMSEELEKRLQMELRNKLELVTSSPGRLSEKTIQGRIKFFGYRCHEWTATVRHARYEYVGLTQDKEFLLNQRGGALHSSVKLRQLHDKHLQQQKDLLAAVELFNLAHDWYEVLVAAGEVDELSRLAFLQSIGGETAYEPSEPGDPNYPQW</sequence>
<dbReference type="EMBL" id="JARK01000209">
    <property type="protein sequence ID" value="EYC40513.1"/>
    <property type="molecule type" value="Genomic_DNA"/>
</dbReference>
<dbReference type="Proteomes" id="UP000024635">
    <property type="component" value="Unassembled WGS sequence"/>
</dbReference>
<accession>A0A016WNC3</accession>
<reference evidence="2" key="1">
    <citation type="journal article" date="2015" name="Nat. Genet.">
        <title>The genome and transcriptome of the zoonotic hookworm Ancylostoma ceylanicum identify infection-specific gene families.</title>
        <authorList>
            <person name="Schwarz E.M."/>
            <person name="Hu Y."/>
            <person name="Antoshechkin I."/>
            <person name="Miller M.M."/>
            <person name="Sternberg P.W."/>
            <person name="Aroian R.V."/>
        </authorList>
    </citation>
    <scope>NUCLEOTIDE SEQUENCE</scope>
    <source>
        <strain evidence="2">HY135</strain>
    </source>
</reference>
<evidence type="ECO:0000313" key="2">
    <source>
        <dbReference type="Proteomes" id="UP000024635"/>
    </source>
</evidence>
<dbReference type="AlphaFoldDB" id="A0A016WNC3"/>